<keyword evidence="2" id="KW-0732">Signal</keyword>
<evidence type="ECO:0000313" key="3">
    <source>
        <dbReference type="EMBL" id="KEQ52844.1"/>
    </source>
</evidence>
<dbReference type="PATRIC" id="fig|46429.4.peg.2882"/>
<evidence type="ECO:0000256" key="1">
    <source>
        <dbReference type="SAM" id="MobiDB-lite"/>
    </source>
</evidence>
<feature type="chain" id="PRO_5001763252" description="Lipoprotein" evidence="2">
    <location>
        <begin position="33"/>
        <end position="180"/>
    </location>
</feature>
<comment type="caution">
    <text evidence="3">The sequence shown here is derived from an EMBL/GenBank/DDBJ whole genome shotgun (WGS) entry which is preliminary data.</text>
</comment>
<dbReference type="Proteomes" id="UP000028411">
    <property type="component" value="Unassembled WGS sequence"/>
</dbReference>
<evidence type="ECO:0000313" key="4">
    <source>
        <dbReference type="Proteomes" id="UP000028411"/>
    </source>
</evidence>
<name>A0A081RCC1_SPHCR</name>
<evidence type="ECO:0008006" key="5">
    <source>
        <dbReference type="Google" id="ProtNLM"/>
    </source>
</evidence>
<feature type="region of interest" description="Disordered" evidence="1">
    <location>
        <begin position="60"/>
        <end position="80"/>
    </location>
</feature>
<dbReference type="AlphaFoldDB" id="A0A081RCC1"/>
<evidence type="ECO:0000256" key="2">
    <source>
        <dbReference type="SAM" id="SignalP"/>
    </source>
</evidence>
<dbReference type="PROSITE" id="PS51257">
    <property type="entry name" value="PROKAR_LIPOPROTEIN"/>
    <property type="match status" value="1"/>
</dbReference>
<feature type="signal peptide" evidence="2">
    <location>
        <begin position="1"/>
        <end position="32"/>
    </location>
</feature>
<protein>
    <recommendedName>
        <fullName evidence="5">Lipoprotein</fullName>
    </recommendedName>
</protein>
<sequence>MNQRSAMTGTPWRATGFPLMRAMILLPLLVLAACGDKQGDQPGMATNIVDQATSDVREVPQGGNGIQTAEPAPDISPPSTPVGATIPASIQGRWTGLDESCADRATELELTITPTSLVFLESEGKATGVSHGPDGRIRIDAAFTGEGQSWNRRLELRPSAGGRELTMIDDGRAVTRKRCS</sequence>
<gene>
    <name evidence="3" type="ORF">BV95_02908</name>
</gene>
<dbReference type="OrthoDB" id="6057763at2"/>
<organism evidence="3 4">
    <name type="scientific">Sphingobium chlorophenolicum</name>
    <dbReference type="NCBI Taxonomy" id="46429"/>
    <lineage>
        <taxon>Bacteria</taxon>
        <taxon>Pseudomonadati</taxon>
        <taxon>Pseudomonadota</taxon>
        <taxon>Alphaproteobacteria</taxon>
        <taxon>Sphingomonadales</taxon>
        <taxon>Sphingomonadaceae</taxon>
        <taxon>Sphingobium</taxon>
    </lineage>
</organism>
<dbReference type="RefSeq" id="WP_037453213.1">
    <property type="nucleotide sequence ID" value="NZ_JFHR01000034.1"/>
</dbReference>
<dbReference type="EMBL" id="JFHR01000034">
    <property type="protein sequence ID" value="KEQ52844.1"/>
    <property type="molecule type" value="Genomic_DNA"/>
</dbReference>
<reference evidence="3 4" key="1">
    <citation type="submission" date="2014-02" db="EMBL/GenBank/DDBJ databases">
        <title>Whole genome sequence of Sphingobium chlorophenolicum NBRC 16172.</title>
        <authorList>
            <person name="Gan H.M."/>
            <person name="Gan H.Y."/>
            <person name="Chew T.H."/>
            <person name="Savka M.A."/>
        </authorList>
    </citation>
    <scope>NUCLEOTIDE SEQUENCE [LARGE SCALE GENOMIC DNA]</scope>
    <source>
        <strain evidence="3 4">NBRC 16172</strain>
    </source>
</reference>
<proteinExistence type="predicted"/>
<accession>A0A081RCC1</accession>